<gene>
    <name evidence="9" type="ORF">HRI_003282900</name>
</gene>
<protein>
    <recommendedName>
        <fullName evidence="8">RRM domain-containing protein</fullName>
    </recommendedName>
</protein>
<evidence type="ECO:0000256" key="5">
    <source>
        <dbReference type="ARBA" id="ARBA00023242"/>
    </source>
</evidence>
<evidence type="ECO:0000256" key="7">
    <source>
        <dbReference type="SAM" id="MobiDB-lite"/>
    </source>
</evidence>
<dbReference type="CDD" id="cd00590">
    <property type="entry name" value="RRM_SF"/>
    <property type="match status" value="1"/>
</dbReference>
<feature type="region of interest" description="Disordered" evidence="7">
    <location>
        <begin position="107"/>
        <end position="126"/>
    </location>
</feature>
<dbReference type="SUPFAM" id="SSF54928">
    <property type="entry name" value="RNA-binding domain, RBD"/>
    <property type="match status" value="1"/>
</dbReference>
<name>A0A9W7IIX3_HIBTR</name>
<dbReference type="InterPro" id="IPR012677">
    <property type="entry name" value="Nucleotide-bd_a/b_plait_sf"/>
</dbReference>
<dbReference type="Gene3D" id="3.30.70.330">
    <property type="match status" value="1"/>
</dbReference>
<evidence type="ECO:0000256" key="6">
    <source>
        <dbReference type="PROSITE-ProRule" id="PRU00176"/>
    </source>
</evidence>
<dbReference type="GO" id="GO:0008380">
    <property type="term" value="P:RNA splicing"/>
    <property type="evidence" value="ECO:0007669"/>
    <property type="project" value="UniProtKB-KW"/>
</dbReference>
<dbReference type="Proteomes" id="UP001165190">
    <property type="component" value="Unassembled WGS sequence"/>
</dbReference>
<dbReference type="PANTHER" id="PTHR48028:SF4">
    <property type="entry name" value="SC35-LIKE SPLICING FACTOR"/>
    <property type="match status" value="1"/>
</dbReference>
<comment type="subcellular location">
    <subcellularLocation>
        <location evidence="1">Nucleus</location>
    </subcellularLocation>
</comment>
<feature type="domain" description="RRM" evidence="8">
    <location>
        <begin position="24"/>
        <end position="104"/>
    </location>
</feature>
<dbReference type="PROSITE" id="PS50102">
    <property type="entry name" value="RRM"/>
    <property type="match status" value="1"/>
</dbReference>
<keyword evidence="4" id="KW-0508">mRNA splicing</keyword>
<dbReference type="AlphaFoldDB" id="A0A9W7IIX3"/>
<dbReference type="SMART" id="SM00360">
    <property type="entry name" value="RRM"/>
    <property type="match status" value="1"/>
</dbReference>
<dbReference type="InterPro" id="IPR051106">
    <property type="entry name" value="RNA-bind/splicing_reg"/>
</dbReference>
<reference evidence="9" key="1">
    <citation type="submission" date="2023-05" db="EMBL/GenBank/DDBJ databases">
        <title>Genome and transcriptome analyses reveal genes involved in the formation of fine ridges on petal epidermal cells in Hibiscus trionum.</title>
        <authorList>
            <person name="Koshimizu S."/>
            <person name="Masuda S."/>
            <person name="Ishii T."/>
            <person name="Shirasu K."/>
            <person name="Hoshino A."/>
            <person name="Arita M."/>
        </authorList>
    </citation>
    <scope>NUCLEOTIDE SEQUENCE</scope>
    <source>
        <strain evidence="9">Hamamatsu line</strain>
    </source>
</reference>
<keyword evidence="10" id="KW-1185">Reference proteome</keyword>
<sequence length="655" mass="73989">MERRWQEKARRWPEKVRSRRSSGYTMFINNISKRIHHLTLKEAFEIYGNVVDVYIAYWNPARKMKRSTFAFVRFKTEGEAMKAVEKANGRLMDGFTIRVFMSRRSKNSNALETSHPVQKAGSDSKAHRPPLVLIDSRSYKEALLGSKKVASTPKGRNDGGTECLKASSDDTNITVITMDKAVNDLKDSLVNKDMVIVDKEKDKWRKRCLVGVIKSMYNLEIVQDAFRSDGIEVKVCPWHSLLVVLQFSDLETMGRVWNRRGELLDMWFSELEKLKGFDGKRRIKVWAILEDVPLQVWNENFFMELGSRWGMVVKIDEETLQRDRFDEARLLISVQRVSCIPERLTITVNGRRQAVRIRTAEYDGDRTFIDGISPFDRSEMERNEASPANPGNIDAFKVHSVSKTMVGGVQDSEKIMESLNEDDVALCHVNVDKQIIPSETSGVGLYEVSVISDSGPVGQLKSGVGVNQVEVIGPSISNGSKLLEVPVLGPADVDGPFTGEVASTPHGLRMLSQKDTCLSKIRKDGWRYGVDRNDGRKSALSVKKKSKINAKGNKRKRRKAAKVLPLADSQALGLPCVDSSPNLAGKSQPISEAKETLEVCRKMGVEFDADESLVLRRFEELEGHLDCQKWRVNRCRGFLCEIVVYNKLLLSYMEC</sequence>
<dbReference type="GO" id="GO:0006397">
    <property type="term" value="P:mRNA processing"/>
    <property type="evidence" value="ECO:0007669"/>
    <property type="project" value="UniProtKB-KW"/>
</dbReference>
<evidence type="ECO:0000313" key="10">
    <source>
        <dbReference type="Proteomes" id="UP001165190"/>
    </source>
</evidence>
<keyword evidence="5" id="KW-0539">Nucleus</keyword>
<dbReference type="InterPro" id="IPR035979">
    <property type="entry name" value="RBD_domain_sf"/>
</dbReference>
<evidence type="ECO:0000256" key="1">
    <source>
        <dbReference type="ARBA" id="ARBA00004123"/>
    </source>
</evidence>
<dbReference type="InterPro" id="IPR000504">
    <property type="entry name" value="RRM_dom"/>
</dbReference>
<dbReference type="GO" id="GO:0005634">
    <property type="term" value="C:nucleus"/>
    <property type="evidence" value="ECO:0007669"/>
    <property type="project" value="UniProtKB-SubCell"/>
</dbReference>
<evidence type="ECO:0000313" key="9">
    <source>
        <dbReference type="EMBL" id="GMI96136.1"/>
    </source>
</evidence>
<accession>A0A9W7IIX3</accession>
<dbReference type="PANTHER" id="PTHR48028">
    <property type="entry name" value="GLYCINE-RICH RNA-BINDING PROTEIN RZ1A"/>
    <property type="match status" value="1"/>
</dbReference>
<dbReference type="Pfam" id="PF00076">
    <property type="entry name" value="RRM_1"/>
    <property type="match status" value="1"/>
</dbReference>
<comment type="caution">
    <text evidence="9">The sequence shown here is derived from an EMBL/GenBank/DDBJ whole genome shotgun (WGS) entry which is preliminary data.</text>
</comment>
<evidence type="ECO:0000256" key="4">
    <source>
        <dbReference type="ARBA" id="ARBA00023187"/>
    </source>
</evidence>
<keyword evidence="3 6" id="KW-0694">RNA-binding</keyword>
<organism evidence="9 10">
    <name type="scientific">Hibiscus trionum</name>
    <name type="common">Flower of an hour</name>
    <dbReference type="NCBI Taxonomy" id="183268"/>
    <lineage>
        <taxon>Eukaryota</taxon>
        <taxon>Viridiplantae</taxon>
        <taxon>Streptophyta</taxon>
        <taxon>Embryophyta</taxon>
        <taxon>Tracheophyta</taxon>
        <taxon>Spermatophyta</taxon>
        <taxon>Magnoliopsida</taxon>
        <taxon>eudicotyledons</taxon>
        <taxon>Gunneridae</taxon>
        <taxon>Pentapetalae</taxon>
        <taxon>rosids</taxon>
        <taxon>malvids</taxon>
        <taxon>Malvales</taxon>
        <taxon>Malvaceae</taxon>
        <taxon>Malvoideae</taxon>
        <taxon>Hibiscus</taxon>
    </lineage>
</organism>
<feature type="compositionally biased region" description="Polar residues" evidence="7">
    <location>
        <begin position="107"/>
        <end position="116"/>
    </location>
</feature>
<proteinExistence type="predicted"/>
<evidence type="ECO:0000256" key="3">
    <source>
        <dbReference type="ARBA" id="ARBA00022884"/>
    </source>
</evidence>
<dbReference type="EMBL" id="BSYR01000028">
    <property type="protein sequence ID" value="GMI96136.1"/>
    <property type="molecule type" value="Genomic_DNA"/>
</dbReference>
<dbReference type="OrthoDB" id="997162at2759"/>
<evidence type="ECO:0000256" key="2">
    <source>
        <dbReference type="ARBA" id="ARBA00022664"/>
    </source>
</evidence>
<keyword evidence="2" id="KW-0507">mRNA processing</keyword>
<dbReference type="GO" id="GO:0003723">
    <property type="term" value="F:RNA binding"/>
    <property type="evidence" value="ECO:0007669"/>
    <property type="project" value="UniProtKB-UniRule"/>
</dbReference>
<evidence type="ECO:0000259" key="8">
    <source>
        <dbReference type="PROSITE" id="PS50102"/>
    </source>
</evidence>